<dbReference type="Gene3D" id="3.40.50.10400">
    <property type="entry name" value="Hypothetical protein PA1492"/>
    <property type="match status" value="1"/>
</dbReference>
<protein>
    <recommendedName>
        <fullName evidence="1">DUF7768 domain-containing protein</fullName>
    </recommendedName>
</protein>
<reference evidence="2 3" key="1">
    <citation type="submission" date="2016-10" db="EMBL/GenBank/DDBJ databases">
        <authorList>
            <person name="de Groot N.N."/>
        </authorList>
    </citation>
    <scope>NUCLEOTIDE SEQUENCE [LARGE SCALE GENOMIC DNA]</scope>
    <source>
        <strain evidence="2 3">CGMCC 1.5012</strain>
    </source>
</reference>
<dbReference type="Proteomes" id="UP000199182">
    <property type="component" value="Unassembled WGS sequence"/>
</dbReference>
<evidence type="ECO:0000313" key="2">
    <source>
        <dbReference type="EMBL" id="SDN06912.1"/>
    </source>
</evidence>
<sequence length="145" mass="16661">MGINKYNSEGYYDPTAYEAMLNIEKEVKASVFRPMVFICSPYAGSKDGTLNTEQNVSRAQRYSRFAVSRGCIPFAPHLLFPQFMDDDDPKERANAIFFGMVFMSKCQELWVFGRNITRGMAVEIEKAKHRGLPIRYFTDSCEEVK</sequence>
<organism evidence="2 3">
    <name type="scientific">Acetanaerobacterium elongatum</name>
    <dbReference type="NCBI Taxonomy" id="258515"/>
    <lineage>
        <taxon>Bacteria</taxon>
        <taxon>Bacillati</taxon>
        <taxon>Bacillota</taxon>
        <taxon>Clostridia</taxon>
        <taxon>Eubacteriales</taxon>
        <taxon>Oscillospiraceae</taxon>
        <taxon>Acetanaerobacterium</taxon>
    </lineage>
</organism>
<evidence type="ECO:0000313" key="3">
    <source>
        <dbReference type="Proteomes" id="UP000199182"/>
    </source>
</evidence>
<dbReference type="AlphaFoldDB" id="A0A1G9YCQ1"/>
<name>A0A1G9YCQ1_9FIRM</name>
<gene>
    <name evidence="2" type="ORF">SAMN05192585_11091</name>
</gene>
<keyword evidence="3" id="KW-1185">Reference proteome</keyword>
<feature type="domain" description="DUF7768" evidence="1">
    <location>
        <begin position="34"/>
        <end position="137"/>
    </location>
</feature>
<proteinExistence type="predicted"/>
<dbReference type="OrthoDB" id="9807423at2"/>
<dbReference type="STRING" id="258515.SAMN05192585_11091"/>
<dbReference type="RefSeq" id="WP_092639190.1">
    <property type="nucleotide sequence ID" value="NZ_FNID01000010.1"/>
</dbReference>
<dbReference type="Pfam" id="PF24963">
    <property type="entry name" value="DUF7768"/>
    <property type="match status" value="1"/>
</dbReference>
<evidence type="ECO:0000259" key="1">
    <source>
        <dbReference type="Pfam" id="PF24963"/>
    </source>
</evidence>
<dbReference type="EMBL" id="FNID01000010">
    <property type="protein sequence ID" value="SDN06912.1"/>
    <property type="molecule type" value="Genomic_DNA"/>
</dbReference>
<accession>A0A1G9YCQ1</accession>
<dbReference type="InterPro" id="IPR056670">
    <property type="entry name" value="DUF7768"/>
</dbReference>